<evidence type="ECO:0000313" key="2">
    <source>
        <dbReference type="EMBL" id="EQM86804.1"/>
    </source>
</evidence>
<keyword evidence="1" id="KW-0812">Transmembrane</keyword>
<protein>
    <submittedName>
        <fullName evidence="2">Uncharacterized protein</fullName>
    </submittedName>
</protein>
<dbReference type="AlphaFoldDB" id="T5L3C5"/>
<dbReference type="PATRIC" id="fig|1333857.3.peg.134"/>
<accession>T5L3C5</accession>
<dbReference type="EMBL" id="ATAO01000002">
    <property type="protein sequence ID" value="EQM86804.1"/>
    <property type="molecule type" value="Genomic_DNA"/>
</dbReference>
<keyword evidence="1" id="KW-1133">Transmembrane helix</keyword>
<comment type="caution">
    <text evidence="2">The sequence shown here is derived from an EMBL/GenBank/DDBJ whole genome shotgun (WGS) entry which is preliminary data.</text>
</comment>
<keyword evidence="1" id="KW-0472">Membrane</keyword>
<evidence type="ECO:0000256" key="1">
    <source>
        <dbReference type="SAM" id="Phobius"/>
    </source>
</evidence>
<proteinExistence type="predicted"/>
<dbReference type="Proteomes" id="UP000016033">
    <property type="component" value="Unassembled WGS sequence"/>
</dbReference>
<gene>
    <name evidence="2" type="ORF">L687_09575</name>
</gene>
<organism evidence="2 3">
    <name type="scientific">Microbacterium maritypicum MF109</name>
    <dbReference type="NCBI Taxonomy" id="1333857"/>
    <lineage>
        <taxon>Bacteria</taxon>
        <taxon>Bacillati</taxon>
        <taxon>Actinomycetota</taxon>
        <taxon>Actinomycetes</taxon>
        <taxon>Micrococcales</taxon>
        <taxon>Microbacteriaceae</taxon>
        <taxon>Microbacterium</taxon>
    </lineage>
</organism>
<name>T5L3C5_MICMQ</name>
<feature type="transmembrane region" description="Helical" evidence="1">
    <location>
        <begin position="41"/>
        <end position="72"/>
    </location>
</feature>
<dbReference type="Pfam" id="PF20315">
    <property type="entry name" value="DUF6611"/>
    <property type="match status" value="1"/>
</dbReference>
<evidence type="ECO:0000313" key="3">
    <source>
        <dbReference type="Proteomes" id="UP000016033"/>
    </source>
</evidence>
<dbReference type="InterPro" id="IPR046719">
    <property type="entry name" value="DUF6611"/>
</dbReference>
<reference evidence="2 3" key="1">
    <citation type="journal article" date="2013" name="Genome Announc.">
        <title>Whole-genome sequences of five oyster-associated bacteria show potential for crude oil hydrocarbon degradation.</title>
        <authorList>
            <person name="Chauhan A."/>
            <person name="Green S."/>
            <person name="Pathak A."/>
            <person name="Thomas J."/>
            <person name="Venkatramanan R."/>
        </authorList>
    </citation>
    <scope>NUCLEOTIDE SEQUENCE [LARGE SCALE GENOMIC DNA]</scope>
    <source>
        <strain evidence="2 3">MF109</strain>
    </source>
</reference>
<sequence length="151" mass="16082">MSHYGTVACVLAVYPPDSTDAERRIAEAHRWFTPLSLGGGVVAWVVLCAAGFPPLLAAMLLVAALLPIGIILSRRSRSIRRRVVTVSACRSGLSEDTAAERAQQLRLETLAHALGDAALACRQGVIGRDRFDRVWTAAYAQAAVIATGSAR</sequence>